<evidence type="ECO:0000256" key="11">
    <source>
        <dbReference type="ARBA" id="ARBA00022848"/>
    </source>
</evidence>
<feature type="compositionally biased region" description="Basic and acidic residues" evidence="17">
    <location>
        <begin position="1169"/>
        <end position="1190"/>
    </location>
</feature>
<dbReference type="GO" id="GO:0005789">
    <property type="term" value="C:endoplasmic reticulum membrane"/>
    <property type="evidence" value="ECO:0007669"/>
    <property type="project" value="UniProtKB-SubCell"/>
</dbReference>
<dbReference type="GO" id="GO:0016192">
    <property type="term" value="P:vesicle-mediated transport"/>
    <property type="evidence" value="ECO:0007669"/>
    <property type="project" value="UniProtKB-KW"/>
</dbReference>
<keyword evidence="21" id="KW-1185">Reference proteome</keyword>
<keyword evidence="7 16" id="KW-0813">Transport</keyword>
<feature type="region of interest" description="Disordered" evidence="17">
    <location>
        <begin position="463"/>
        <end position="482"/>
    </location>
</feature>
<protein>
    <recommendedName>
        <fullName evidence="16">Protein transport protein sec16</fullName>
    </recommendedName>
</protein>
<keyword evidence="15 16" id="KW-0472">Membrane</keyword>
<dbReference type="PANTHER" id="PTHR13402:SF13">
    <property type="entry name" value="PROTEIN TRANSPORT PROTEIN SEC16A"/>
    <property type="match status" value="1"/>
</dbReference>
<dbReference type="GeneTree" id="ENSGT00940000159324"/>
<dbReference type="FunFam" id="1.25.40.1030:FF:000002">
    <property type="entry name" value="Protein transport protein sec16"/>
    <property type="match status" value="1"/>
</dbReference>
<feature type="region of interest" description="Disordered" evidence="17">
    <location>
        <begin position="1"/>
        <end position="34"/>
    </location>
</feature>
<feature type="region of interest" description="Disordered" evidence="17">
    <location>
        <begin position="51"/>
        <end position="197"/>
    </location>
</feature>
<dbReference type="Pfam" id="PF12931">
    <property type="entry name" value="TPR_Sec16"/>
    <property type="match status" value="1"/>
</dbReference>
<evidence type="ECO:0000256" key="5">
    <source>
        <dbReference type="ARBA" id="ARBA00004556"/>
    </source>
</evidence>
<feature type="region of interest" description="Disordered" evidence="17">
    <location>
        <begin position="1258"/>
        <end position="1336"/>
    </location>
</feature>
<feature type="compositionally biased region" description="Polar residues" evidence="17">
    <location>
        <begin position="1097"/>
        <end position="1106"/>
    </location>
</feature>
<feature type="compositionally biased region" description="Low complexity" evidence="17">
    <location>
        <begin position="922"/>
        <end position="934"/>
    </location>
</feature>
<dbReference type="PANTHER" id="PTHR13402">
    <property type="entry name" value="RGPR-RELATED"/>
    <property type="match status" value="1"/>
</dbReference>
<organism evidence="20 21">
    <name type="scientific">Naja naja</name>
    <name type="common">Indian cobra</name>
    <dbReference type="NCBI Taxonomy" id="35670"/>
    <lineage>
        <taxon>Eukaryota</taxon>
        <taxon>Metazoa</taxon>
        <taxon>Chordata</taxon>
        <taxon>Craniata</taxon>
        <taxon>Vertebrata</taxon>
        <taxon>Euteleostomi</taxon>
        <taxon>Lepidosauria</taxon>
        <taxon>Squamata</taxon>
        <taxon>Bifurcata</taxon>
        <taxon>Unidentata</taxon>
        <taxon>Episquamata</taxon>
        <taxon>Toxicofera</taxon>
        <taxon>Serpentes</taxon>
        <taxon>Colubroidea</taxon>
        <taxon>Elapidae</taxon>
        <taxon>Elapinae</taxon>
        <taxon>Naja</taxon>
    </lineage>
</organism>
<evidence type="ECO:0000256" key="16">
    <source>
        <dbReference type="RuleBase" id="RU364101"/>
    </source>
</evidence>
<feature type="compositionally biased region" description="Low complexity" evidence="17">
    <location>
        <begin position="974"/>
        <end position="983"/>
    </location>
</feature>
<evidence type="ECO:0000256" key="3">
    <source>
        <dbReference type="ARBA" id="ARBA00004514"/>
    </source>
</evidence>
<evidence type="ECO:0000256" key="10">
    <source>
        <dbReference type="ARBA" id="ARBA00022824"/>
    </source>
</evidence>
<comment type="subcellular location">
    <subcellularLocation>
        <location evidence="3">Cytoplasm</location>
        <location evidence="3">Cytosol</location>
    </subcellularLocation>
    <subcellularLocation>
        <location evidence="5">Cytoplasm</location>
        <location evidence="5">Perinuclear region</location>
    </subcellularLocation>
    <subcellularLocation>
        <location evidence="2">Endoplasmic reticulum membrane</location>
        <topology evidence="2">Peripheral membrane protein</topology>
    </subcellularLocation>
    <subcellularLocation>
        <location evidence="1">Golgi apparatus membrane</location>
        <topology evidence="1">Peripheral membrane protein</topology>
    </subcellularLocation>
    <subcellularLocation>
        <location evidence="4">Microsome membrane</location>
    </subcellularLocation>
</comment>
<evidence type="ECO:0000313" key="21">
    <source>
        <dbReference type="Proteomes" id="UP000694559"/>
    </source>
</evidence>
<comment type="function">
    <text evidence="16">Plays a role in the organization of the endoplasmic reticulum exit sites (ERES), also known as transitional endoplasmic reticulum (tER). Required for secretory cargo traffic from the endoplasmic reticulum to the Golgi apparatus.</text>
</comment>
<feature type="compositionally biased region" description="Low complexity" evidence="17">
    <location>
        <begin position="670"/>
        <end position="685"/>
    </location>
</feature>
<evidence type="ECO:0000256" key="7">
    <source>
        <dbReference type="ARBA" id="ARBA00022448"/>
    </source>
</evidence>
<keyword evidence="10 16" id="KW-0256">Endoplasmic reticulum</keyword>
<dbReference type="OrthoDB" id="8918678at2759"/>
<feature type="compositionally biased region" description="Basic and acidic residues" evidence="17">
    <location>
        <begin position="1261"/>
        <end position="1282"/>
    </location>
</feature>
<keyword evidence="14 16" id="KW-0333">Golgi apparatus</keyword>
<dbReference type="Gene3D" id="1.25.40.1030">
    <property type="match status" value="1"/>
</dbReference>
<dbReference type="GO" id="GO:0015031">
    <property type="term" value="P:protein transport"/>
    <property type="evidence" value="ECO:0007669"/>
    <property type="project" value="UniProtKB-KW"/>
</dbReference>
<keyword evidence="11" id="KW-0492">Microsome</keyword>
<sequence>MQPPPQTAPPGVGGPPPLAPSWNMHWRNGPYGRRANAPTAAAAVAAGPVQPVTDPFAFGKQGPRSSPLSNVPHGDPGSSSLAFPPSSAAPLHLSSGHLPQAPAPSLTSVSAPHSEAGGSFSISTASMSAFPKGVPNSTEMHPSTDHAPRPTAEPPQPMRIGPEHSLLASVPDRPPGGPDVSRNPGNPGAAPPPLPTFSLLQQTVPQWMPPQSSAYLPSPEPLLRNAFGSAAQASLSVSQPGPQLDRHPAPPHQPGLPGAPQAPFMLAEASNVTLPSSSTWQSPAGTGAWASQLPQEHFYLQPLEATYPSGHPTSQENSSPGPTQGVSEAGSRLCPDDADAGTISMFFKGDEAENEEILSSEANSHAAARPDVDAFQQTMGHTYYQPLHGPQGPPAHFAPAQASVALAAEAAPKEGDAQRFLRTAVVVGEERASLVPRAGGSCSASGLYENVENQECVQNQEVLPREPPSQHPSSPGAASDSSRYASLAPLLPKNHGGSHVEGGANLEAPSVFPRPVRPDSVSSNYSNLSPRGAPGPARPQEPGTFIQQERGKPEQEASRCFFKQIDSSPLGADVAEQEPGKNYHNPPSQVPTPSPPKPTGVFQTSVNSSFEPVRAHSLGVKPAETDQAKVVAELREDRPSQRSSQRSSAVAVASPGNLEQPPDNLETLFLPPAHSLPLSLGSGSPRQLAGGAGMEKRPTTRAQGLGKKCESPATTLWAHNELPSFGGNVLLAPAAPAVYVPAKQVVQPLEEALPSKPGPQTGSLPSENLENPPKLGDEEAAGSQGSLGYASLLSSPLTEMLQNQPVLLAQPSQFGSLATAAGPSLALQLGQPEKSPSAKDLGTSGTPLLERNRSYSLSGENPPGGLVHSNPSFFHCPLSAAETAAPKSLVQSGSQGPLNLAMEAPQPPAAEGLPVESAGQPAASISLSHASHSLPGWSQNASHVKSQELSRAGLGQLLLGSQAFPPAPGPAGPGDPQARGPQQFYRQVTKDFGPAMPSDRGAPLEQGPAASRHSSVSPNLQMPRGNPHAQAPSPKPCPSGPLEGSSAPPLPSHPQVGTDFRQDPRIPPGMGPPPPPPGSTAPSGPQPARPPSRHEQQYPSSQNPQNAYGPPPNSYYYYRHPYDSYTYPPVDPRAAQLYYQDVYGQYNSSYNQYDQSAAYRDAGSYWYSEPERPSSRASHTSDRPQSRQDYPDDYYNTKSGWNGYYGDYYSNPYDNGGKDMLLHPRPETVLLLPSSPCSHDRYEDHWRYDPRFVSSFDEDLEPRRDPYGDDSDWRSVHSEHSGHSLHSSHSLRSRQSSFSSRSQQSQRYRSNHDLTVNAYDGDPQPPSLHADYTSGGYYTNQPPLNNYNSVAQIPWAGVEQVPSRPLTPEKYSVPHVCAKFGPGGQLIKVLPNLPSEGQPALVEIHSMEMVMQHSSEQEEMRAFPGPLTKDDTHKVDVINYAQNKATRCSQNDALIDKESARLLWDFVVLLCRQNGTVVGTDIAELLLQDHKTVWLPGKSPNEANLIDFTNEAVERVPEESGEAQLSFLTDSLIATIDSLEKETERFRELLLYGRKKDALESAMKHGLWGHALLLASKMDSRTHARVMTRFANSLPINDPLQTVYQLMSGRMPAASTCCGDEKWGDWRPHLAMVLSNLTNNTDVESRTIVTMGDTLASKGLLDAAHFCYLMAQEGFGVYTKKTTKLVLIGANHSLPFLMSSLPSQVFKFLYASFHYCEVISKAILTNPGCYSPVLIAQVIQISSQLRLFDPQIREKPEQELFIEPSWLIQLRHLDRQIKVSFTSFCIRWSGFVHKPPPPPPTGFPQAAPSGLAGPPNASVNVFSRRAAGSKVRYVDILNPSKATFPVPAPAPADLFAPLAPMPIPANMFVPNSGELKAGEQKLPSRACRRPSVRLPSQLLFLSASLSKEEGRVEEELLADFS</sequence>
<feature type="domain" description="Sec16 Sec23-binding" evidence="18">
    <location>
        <begin position="1547"/>
        <end position="1693"/>
    </location>
</feature>
<comment type="subunit">
    <text evidence="16">SEC16A and SEC16B are each present in multiple copies in a heteromeric complex.</text>
</comment>
<dbReference type="CDD" id="cd09233">
    <property type="entry name" value="ACE1-Sec16-like"/>
    <property type="match status" value="1"/>
</dbReference>
<dbReference type="GO" id="GO:0007030">
    <property type="term" value="P:Golgi organization"/>
    <property type="evidence" value="ECO:0007669"/>
    <property type="project" value="TreeGrafter"/>
</dbReference>
<evidence type="ECO:0000259" key="19">
    <source>
        <dbReference type="Pfam" id="PF12932"/>
    </source>
</evidence>
<dbReference type="GO" id="GO:0007029">
    <property type="term" value="P:endoplasmic reticulum organization"/>
    <property type="evidence" value="ECO:0007669"/>
    <property type="project" value="UniProtKB-ARBA"/>
</dbReference>
<dbReference type="InterPro" id="IPR024340">
    <property type="entry name" value="Sec16_CCD"/>
</dbReference>
<dbReference type="Pfam" id="PF12932">
    <property type="entry name" value="Sec16"/>
    <property type="match status" value="1"/>
</dbReference>
<feature type="compositionally biased region" description="Low complexity" evidence="17">
    <location>
        <begin position="949"/>
        <end position="964"/>
    </location>
</feature>
<feature type="compositionally biased region" description="Low complexity" evidence="17">
    <location>
        <begin position="1284"/>
        <end position="1308"/>
    </location>
</feature>
<evidence type="ECO:0000256" key="8">
    <source>
        <dbReference type="ARBA" id="ARBA00022490"/>
    </source>
</evidence>
<evidence type="ECO:0000256" key="6">
    <source>
        <dbReference type="ARBA" id="ARBA00005927"/>
    </source>
</evidence>
<dbReference type="GO" id="GO:0051668">
    <property type="term" value="P:localization within membrane"/>
    <property type="evidence" value="ECO:0007669"/>
    <property type="project" value="UniProtKB-ARBA"/>
</dbReference>
<dbReference type="GO" id="GO:0070971">
    <property type="term" value="C:endoplasmic reticulum exit site"/>
    <property type="evidence" value="ECO:0007669"/>
    <property type="project" value="UniProtKB-ARBA"/>
</dbReference>
<evidence type="ECO:0000256" key="17">
    <source>
        <dbReference type="SAM" id="MobiDB-lite"/>
    </source>
</evidence>
<feature type="region of interest" description="Disordered" evidence="17">
    <location>
        <begin position="750"/>
        <end position="789"/>
    </location>
</feature>
<keyword evidence="13 16" id="KW-0653">Protein transport</keyword>
<evidence type="ECO:0000256" key="4">
    <source>
        <dbReference type="ARBA" id="ARBA00004524"/>
    </source>
</evidence>
<dbReference type="InterPro" id="IPR024298">
    <property type="entry name" value="Sec16_Sec23-bd"/>
</dbReference>
<accession>A0A8C6XTY9</accession>
<feature type="region of interest" description="Disordered" evidence="17">
    <location>
        <begin position="300"/>
        <end position="338"/>
    </location>
</feature>
<keyword evidence="9" id="KW-0597">Phosphoprotein</keyword>
<dbReference type="GO" id="GO:0048471">
    <property type="term" value="C:perinuclear region of cytoplasm"/>
    <property type="evidence" value="ECO:0007669"/>
    <property type="project" value="UniProtKB-SubCell"/>
</dbReference>
<dbReference type="Ensembl" id="ENSNNAT00000019539.1">
    <property type="protein sequence ID" value="ENSNNAP00000018609.1"/>
    <property type="gene ID" value="ENSNNAG00000012154.1"/>
</dbReference>
<name>A0A8C6XTY9_NAJNA</name>
<feature type="compositionally biased region" description="Basic and acidic residues" evidence="17">
    <location>
        <begin position="623"/>
        <end position="640"/>
    </location>
</feature>
<feature type="compositionally biased region" description="Polar residues" evidence="17">
    <location>
        <begin position="231"/>
        <end position="241"/>
    </location>
</feature>
<evidence type="ECO:0000259" key="18">
    <source>
        <dbReference type="Pfam" id="PF12931"/>
    </source>
</evidence>
<feature type="compositionally biased region" description="Pro residues" evidence="17">
    <location>
        <begin position="1065"/>
        <end position="1090"/>
    </location>
</feature>
<gene>
    <name evidence="20" type="primary">SEC16A</name>
</gene>
<evidence type="ECO:0000256" key="14">
    <source>
        <dbReference type="ARBA" id="ARBA00023034"/>
    </source>
</evidence>
<reference evidence="20" key="2">
    <citation type="submission" date="2025-09" db="UniProtKB">
        <authorList>
            <consortium name="Ensembl"/>
        </authorList>
    </citation>
    <scope>IDENTIFICATION</scope>
</reference>
<evidence type="ECO:0000256" key="2">
    <source>
        <dbReference type="ARBA" id="ARBA00004406"/>
    </source>
</evidence>
<evidence type="ECO:0000256" key="13">
    <source>
        <dbReference type="ARBA" id="ARBA00022927"/>
    </source>
</evidence>
<dbReference type="GO" id="GO:0070973">
    <property type="term" value="P:protein localization to endoplasmic reticulum exit site"/>
    <property type="evidence" value="ECO:0007669"/>
    <property type="project" value="TreeGrafter"/>
</dbReference>
<feature type="region of interest" description="Disordered" evidence="17">
    <location>
        <begin position="488"/>
        <end position="709"/>
    </location>
</feature>
<feature type="compositionally biased region" description="Polar residues" evidence="17">
    <location>
        <begin position="758"/>
        <end position="769"/>
    </location>
</feature>
<dbReference type="Proteomes" id="UP000694559">
    <property type="component" value="Unplaced"/>
</dbReference>
<dbReference type="GO" id="GO:0012507">
    <property type="term" value="C:ER to Golgi transport vesicle membrane"/>
    <property type="evidence" value="ECO:0007669"/>
    <property type="project" value="TreeGrafter"/>
</dbReference>
<feature type="compositionally biased region" description="Polar residues" evidence="17">
    <location>
        <begin position="601"/>
        <end position="610"/>
    </location>
</feature>
<evidence type="ECO:0000256" key="1">
    <source>
        <dbReference type="ARBA" id="ARBA00004395"/>
    </source>
</evidence>
<keyword evidence="8" id="KW-0963">Cytoplasm</keyword>
<evidence type="ECO:0000256" key="12">
    <source>
        <dbReference type="ARBA" id="ARBA00022892"/>
    </source>
</evidence>
<feature type="region of interest" description="Disordered" evidence="17">
    <location>
        <begin position="226"/>
        <end position="262"/>
    </location>
</feature>
<evidence type="ECO:0000256" key="15">
    <source>
        <dbReference type="ARBA" id="ARBA00023136"/>
    </source>
</evidence>
<feature type="compositionally biased region" description="Pro residues" evidence="17">
    <location>
        <begin position="1"/>
        <end position="19"/>
    </location>
</feature>
<comment type="similarity">
    <text evidence="6 16">Belongs to the SEC16 family.</text>
</comment>
<feature type="region of interest" description="Disordered" evidence="17">
    <location>
        <begin position="887"/>
        <end position="1122"/>
    </location>
</feature>
<evidence type="ECO:0000256" key="9">
    <source>
        <dbReference type="ARBA" id="ARBA00022553"/>
    </source>
</evidence>
<feature type="compositionally biased region" description="Polar residues" evidence="17">
    <location>
        <begin position="520"/>
        <end position="529"/>
    </location>
</feature>
<feature type="compositionally biased region" description="Low complexity" evidence="17">
    <location>
        <begin position="641"/>
        <end position="655"/>
    </location>
</feature>
<dbReference type="GO" id="GO:0005829">
    <property type="term" value="C:cytosol"/>
    <property type="evidence" value="ECO:0007669"/>
    <property type="project" value="UniProtKB-SubCell"/>
</dbReference>
<feature type="compositionally biased region" description="Low complexity" evidence="17">
    <location>
        <begin position="76"/>
        <end position="98"/>
    </location>
</feature>
<feature type="compositionally biased region" description="Pro residues" evidence="17">
    <location>
        <begin position="588"/>
        <end position="598"/>
    </location>
</feature>
<evidence type="ECO:0000313" key="20">
    <source>
        <dbReference type="Ensembl" id="ENSNNAP00000018609.1"/>
    </source>
</evidence>
<reference evidence="20" key="1">
    <citation type="submission" date="2025-08" db="UniProtKB">
        <authorList>
            <consortium name="Ensembl"/>
        </authorList>
    </citation>
    <scope>IDENTIFICATION</scope>
</reference>
<feature type="region of interest" description="Disordered" evidence="17">
    <location>
        <begin position="1166"/>
        <end position="1196"/>
    </location>
</feature>
<proteinExistence type="inferred from homology"/>
<dbReference type="GO" id="GO:0000139">
    <property type="term" value="C:Golgi membrane"/>
    <property type="evidence" value="ECO:0007669"/>
    <property type="project" value="UniProtKB-SubCell"/>
</dbReference>
<feature type="domain" description="Sec16 central conserved" evidence="19">
    <location>
        <begin position="1376"/>
        <end position="1475"/>
    </location>
</feature>
<keyword evidence="12 16" id="KW-0931">ER-Golgi transport</keyword>
<feature type="region of interest" description="Disordered" evidence="17">
    <location>
        <begin position="827"/>
        <end position="868"/>
    </location>
</feature>
<feature type="compositionally biased region" description="Polar residues" evidence="17">
    <location>
        <begin position="311"/>
        <end position="326"/>
    </location>
</feature>